<reference evidence="2" key="1">
    <citation type="submission" date="2020-10" db="EMBL/GenBank/DDBJ databases">
        <authorList>
            <person name="Gilroy R."/>
        </authorList>
    </citation>
    <scope>NUCLEOTIDE SEQUENCE</scope>
    <source>
        <strain evidence="2">ChiBcec16-1751</strain>
    </source>
</reference>
<keyword evidence="1" id="KW-0472">Membrane</keyword>
<keyword evidence="1" id="KW-0812">Transmembrane</keyword>
<evidence type="ECO:0000313" key="2">
    <source>
        <dbReference type="EMBL" id="HIS65295.1"/>
    </source>
</evidence>
<proteinExistence type="predicted"/>
<sequence>MIGVILGMAFGFLQLFLLIYAVRSLCTQRLKIWPFAVQFFCPFFGLALCALLQASQLLPCAVTMSTILIVGAVVCFVRYRLRETNRKKD</sequence>
<dbReference type="AlphaFoldDB" id="A0A9D1FAS7"/>
<accession>A0A9D1FAS7</accession>
<feature type="transmembrane region" description="Helical" evidence="1">
    <location>
        <begin position="61"/>
        <end position="81"/>
    </location>
</feature>
<evidence type="ECO:0000313" key="3">
    <source>
        <dbReference type="Proteomes" id="UP000886741"/>
    </source>
</evidence>
<dbReference type="Proteomes" id="UP000886741">
    <property type="component" value="Unassembled WGS sequence"/>
</dbReference>
<gene>
    <name evidence="2" type="ORF">IAA83_08000</name>
</gene>
<evidence type="ECO:0000256" key="1">
    <source>
        <dbReference type="SAM" id="Phobius"/>
    </source>
</evidence>
<protein>
    <submittedName>
        <fullName evidence="2">Uncharacterized protein</fullName>
    </submittedName>
</protein>
<dbReference type="EMBL" id="DVJJ01000118">
    <property type="protein sequence ID" value="HIS65295.1"/>
    <property type="molecule type" value="Genomic_DNA"/>
</dbReference>
<reference evidence="2" key="2">
    <citation type="journal article" date="2021" name="PeerJ">
        <title>Extensive microbial diversity within the chicken gut microbiome revealed by metagenomics and culture.</title>
        <authorList>
            <person name="Gilroy R."/>
            <person name="Ravi A."/>
            <person name="Getino M."/>
            <person name="Pursley I."/>
            <person name="Horton D.L."/>
            <person name="Alikhan N.F."/>
            <person name="Baker D."/>
            <person name="Gharbi K."/>
            <person name="Hall N."/>
            <person name="Watson M."/>
            <person name="Adriaenssens E.M."/>
            <person name="Foster-Nyarko E."/>
            <person name="Jarju S."/>
            <person name="Secka A."/>
            <person name="Antonio M."/>
            <person name="Oren A."/>
            <person name="Chaudhuri R.R."/>
            <person name="La Ragione R."/>
            <person name="Hildebrand F."/>
            <person name="Pallen M.J."/>
        </authorList>
    </citation>
    <scope>NUCLEOTIDE SEQUENCE</scope>
    <source>
        <strain evidence="2">ChiBcec16-1751</strain>
    </source>
</reference>
<name>A0A9D1FAS7_9FIRM</name>
<feature type="transmembrane region" description="Helical" evidence="1">
    <location>
        <begin position="35"/>
        <end position="55"/>
    </location>
</feature>
<feature type="transmembrane region" description="Helical" evidence="1">
    <location>
        <begin position="6"/>
        <end position="23"/>
    </location>
</feature>
<organism evidence="2 3">
    <name type="scientific">Candidatus Avoscillospira avistercoris</name>
    <dbReference type="NCBI Taxonomy" id="2840707"/>
    <lineage>
        <taxon>Bacteria</taxon>
        <taxon>Bacillati</taxon>
        <taxon>Bacillota</taxon>
        <taxon>Clostridia</taxon>
        <taxon>Eubacteriales</taxon>
        <taxon>Oscillospiraceae</taxon>
        <taxon>Oscillospiraceae incertae sedis</taxon>
        <taxon>Candidatus Avoscillospira</taxon>
    </lineage>
</organism>
<comment type="caution">
    <text evidence="2">The sequence shown here is derived from an EMBL/GenBank/DDBJ whole genome shotgun (WGS) entry which is preliminary data.</text>
</comment>
<keyword evidence="1" id="KW-1133">Transmembrane helix</keyword>